<evidence type="ECO:0000259" key="5">
    <source>
        <dbReference type="Pfam" id="PF17837"/>
    </source>
</evidence>
<dbReference type="GO" id="GO:0000287">
    <property type="term" value="F:magnesium ion binding"/>
    <property type="evidence" value="ECO:0007669"/>
    <property type="project" value="InterPro"/>
</dbReference>
<dbReference type="InterPro" id="IPR003542">
    <property type="entry name" value="Enbac_synth_compD-like"/>
</dbReference>
<feature type="binding site" evidence="2">
    <location>
        <begin position="104"/>
        <end position="105"/>
    </location>
    <ligand>
        <name>CoA</name>
        <dbReference type="ChEBI" id="CHEBI:57287"/>
    </ligand>
</feature>
<keyword evidence="3" id="KW-0460">Magnesium</keyword>
<reference evidence="6" key="2">
    <citation type="submission" date="2020-09" db="EMBL/GenBank/DDBJ databases">
        <authorList>
            <person name="Sun Q."/>
            <person name="Zhou Y."/>
        </authorList>
    </citation>
    <scope>NUCLEOTIDE SEQUENCE</scope>
    <source>
        <strain evidence="6">CGMCC 4.7430</strain>
    </source>
</reference>
<feature type="binding site" evidence="2">
    <location>
        <position position="182"/>
    </location>
    <ligand>
        <name>CoA</name>
        <dbReference type="ChEBI" id="CHEBI:57287"/>
    </ligand>
</feature>
<feature type="domain" description="4'-phosphopantetheinyl transferase N-terminal" evidence="5">
    <location>
        <begin position="48"/>
        <end position="115"/>
    </location>
</feature>
<feature type="binding site" evidence="2">
    <location>
        <position position="68"/>
    </location>
    <ligand>
        <name>CoA</name>
        <dbReference type="ChEBI" id="CHEBI:57287"/>
    </ligand>
</feature>
<dbReference type="InterPro" id="IPR041354">
    <property type="entry name" value="4PPT_N"/>
</dbReference>
<dbReference type="RefSeq" id="WP_225278000.1">
    <property type="nucleotide sequence ID" value="NZ_BMNK01000019.1"/>
</dbReference>
<feature type="domain" description="4'-phosphopantetheinyl transferase" evidence="4">
    <location>
        <begin position="123"/>
        <end position="202"/>
    </location>
</feature>
<dbReference type="PANTHER" id="PTHR38096:SF1">
    <property type="entry name" value="ENTEROBACTIN SYNTHASE COMPONENT D"/>
    <property type="match status" value="1"/>
</dbReference>
<dbReference type="GO" id="GO:0009366">
    <property type="term" value="C:enterobactin synthetase complex"/>
    <property type="evidence" value="ECO:0007669"/>
    <property type="project" value="InterPro"/>
</dbReference>
<reference evidence="6" key="1">
    <citation type="journal article" date="2014" name="Int. J. Syst. Evol. Microbiol.">
        <title>Complete genome sequence of Corynebacterium casei LMG S-19264T (=DSM 44701T), isolated from a smear-ripened cheese.</title>
        <authorList>
            <consortium name="US DOE Joint Genome Institute (JGI-PGF)"/>
            <person name="Walter F."/>
            <person name="Albersmeier A."/>
            <person name="Kalinowski J."/>
            <person name="Ruckert C."/>
        </authorList>
    </citation>
    <scope>NUCLEOTIDE SEQUENCE</scope>
    <source>
        <strain evidence="6">CGMCC 4.7430</strain>
    </source>
</reference>
<feature type="binding site" evidence="2">
    <location>
        <position position="172"/>
    </location>
    <ligand>
        <name>CoA</name>
        <dbReference type="ChEBI" id="CHEBI:57287"/>
    </ligand>
</feature>
<keyword evidence="3" id="KW-0479">Metal-binding</keyword>
<dbReference type="GO" id="GO:0008897">
    <property type="term" value="F:holo-[acyl-carrier-protein] synthase activity"/>
    <property type="evidence" value="ECO:0007669"/>
    <property type="project" value="InterPro"/>
</dbReference>
<dbReference type="Proteomes" id="UP000660745">
    <property type="component" value="Unassembled WGS sequence"/>
</dbReference>
<evidence type="ECO:0000313" key="7">
    <source>
        <dbReference type="Proteomes" id="UP000660745"/>
    </source>
</evidence>
<evidence type="ECO:0000256" key="3">
    <source>
        <dbReference type="PIRSR" id="PIRSR603542-2"/>
    </source>
</evidence>
<dbReference type="SUPFAM" id="SSF56214">
    <property type="entry name" value="4'-phosphopantetheinyl transferase"/>
    <property type="match status" value="1"/>
</dbReference>
<evidence type="ECO:0000256" key="1">
    <source>
        <dbReference type="ARBA" id="ARBA00022679"/>
    </source>
</evidence>
<dbReference type="AlphaFoldDB" id="A0A918E8W8"/>
<sequence length="237" mass="25422">MTRDGGTAHRDGMNDPLSTTGLLAQVLPAQALTAEVYADPPRVVLFPDEEAVIARAVDKRRREFATVRHCARAALERLGVTPGPILPGERGAPRWPAGVVGSMTHCAGFRGCAVAHATHLRTIGLDAEPAEPLPDGVLDAIALPEERSGLRRLGPGVPWDRLLFSAKESVYKAWFPLTHRFLEFDQARIELDPAGGFTATLLVAPPSTVIGPLTGFTGRWIHRDGLLITAIAVPAQI</sequence>
<organism evidence="6 7">
    <name type="scientific">Nonomuraea glycinis</name>
    <dbReference type="NCBI Taxonomy" id="2047744"/>
    <lineage>
        <taxon>Bacteria</taxon>
        <taxon>Bacillati</taxon>
        <taxon>Actinomycetota</taxon>
        <taxon>Actinomycetes</taxon>
        <taxon>Streptosporangiales</taxon>
        <taxon>Streptosporangiaceae</taxon>
        <taxon>Nonomuraea</taxon>
    </lineage>
</organism>
<evidence type="ECO:0000256" key="2">
    <source>
        <dbReference type="PIRSR" id="PIRSR603542-1"/>
    </source>
</evidence>
<feature type="binding site" evidence="3">
    <location>
        <position position="128"/>
    </location>
    <ligand>
        <name>Mg(2+)</name>
        <dbReference type="ChEBI" id="CHEBI:18420"/>
    </ligand>
</feature>
<comment type="caution">
    <text evidence="6">The sequence shown here is derived from an EMBL/GenBank/DDBJ whole genome shotgun (WGS) entry which is preliminary data.</text>
</comment>
<dbReference type="GO" id="GO:0005886">
    <property type="term" value="C:plasma membrane"/>
    <property type="evidence" value="ECO:0007669"/>
    <property type="project" value="TreeGrafter"/>
</dbReference>
<keyword evidence="7" id="KW-1185">Reference proteome</keyword>
<proteinExistence type="predicted"/>
<evidence type="ECO:0000259" key="4">
    <source>
        <dbReference type="Pfam" id="PF01648"/>
    </source>
</evidence>
<gene>
    <name evidence="6" type="ORF">GCM10012278_76790</name>
</gene>
<dbReference type="Pfam" id="PF01648">
    <property type="entry name" value="ACPS"/>
    <property type="match status" value="1"/>
</dbReference>
<dbReference type="InterPro" id="IPR008278">
    <property type="entry name" value="4-PPantetheinyl_Trfase_dom"/>
</dbReference>
<keyword evidence="1 6" id="KW-0808">Transferase</keyword>
<feature type="binding site" evidence="2">
    <location>
        <position position="168"/>
    </location>
    <ligand>
        <name>CoA</name>
        <dbReference type="ChEBI" id="CHEBI:57287"/>
    </ligand>
</feature>
<dbReference type="Pfam" id="PF17837">
    <property type="entry name" value="4PPT_N"/>
    <property type="match status" value="1"/>
</dbReference>
<dbReference type="EMBL" id="BMNK01000019">
    <property type="protein sequence ID" value="GGP15744.1"/>
    <property type="molecule type" value="Genomic_DNA"/>
</dbReference>
<comment type="cofactor">
    <cofactor evidence="3">
        <name>Mg(2+)</name>
        <dbReference type="ChEBI" id="CHEBI:18420"/>
    </cofactor>
</comment>
<name>A0A918E8W8_9ACTN</name>
<dbReference type="PRINTS" id="PR01399">
    <property type="entry name" value="ENTSNTHTASED"/>
</dbReference>
<feature type="binding site" evidence="2">
    <location>
        <position position="126"/>
    </location>
    <ligand>
        <name>CoA</name>
        <dbReference type="ChEBI" id="CHEBI:57287"/>
    </ligand>
</feature>
<protein>
    <submittedName>
        <fullName evidence="6">4'-phosphopantetheinyl transferase</fullName>
    </submittedName>
</protein>
<feature type="binding site" evidence="3">
    <location>
        <position position="126"/>
    </location>
    <ligand>
        <name>Mg(2+)</name>
        <dbReference type="ChEBI" id="CHEBI:18420"/>
    </ligand>
</feature>
<accession>A0A918E8W8</accession>
<dbReference type="PANTHER" id="PTHR38096">
    <property type="entry name" value="ENTEROBACTIN SYNTHASE COMPONENT D"/>
    <property type="match status" value="1"/>
</dbReference>
<dbReference type="InterPro" id="IPR037143">
    <property type="entry name" value="4-PPantetheinyl_Trfase_dom_sf"/>
</dbReference>
<dbReference type="GO" id="GO:0009239">
    <property type="term" value="P:enterobactin biosynthetic process"/>
    <property type="evidence" value="ECO:0007669"/>
    <property type="project" value="InterPro"/>
</dbReference>
<feature type="binding site" evidence="3">
    <location>
        <position position="127"/>
    </location>
    <ligand>
        <name>Mg(2+)</name>
        <dbReference type="ChEBI" id="CHEBI:18420"/>
    </ligand>
</feature>
<feature type="binding site" evidence="2">
    <location>
        <position position="60"/>
    </location>
    <ligand>
        <name>CoA</name>
        <dbReference type="ChEBI" id="CHEBI:57287"/>
    </ligand>
</feature>
<evidence type="ECO:0000313" key="6">
    <source>
        <dbReference type="EMBL" id="GGP15744.1"/>
    </source>
</evidence>